<dbReference type="PANTHER" id="PTHR33746">
    <property type="entry name" value="RUBRERYTHRIN"/>
    <property type="match status" value="1"/>
</dbReference>
<dbReference type="InterPro" id="IPR009040">
    <property type="entry name" value="Ferritin-like_diiron"/>
</dbReference>
<dbReference type="GO" id="GO:0016491">
    <property type="term" value="F:oxidoreductase activity"/>
    <property type="evidence" value="ECO:0007669"/>
    <property type="project" value="InterPro"/>
</dbReference>
<dbReference type="Proteomes" id="UP000509448">
    <property type="component" value="Chromosome"/>
</dbReference>
<dbReference type="AlphaFoldDB" id="A0A4P2VLS6"/>
<dbReference type="OrthoDB" id="45654at2157"/>
<keyword evidence="3" id="KW-1185">Reference proteome</keyword>
<evidence type="ECO:0000313" key="3">
    <source>
        <dbReference type="Proteomes" id="UP000509448"/>
    </source>
</evidence>
<feature type="domain" description="Ferritin-like diiron" evidence="1">
    <location>
        <begin position="6"/>
        <end position="143"/>
    </location>
</feature>
<accession>A0A4P2VLS6</accession>
<dbReference type="Pfam" id="PF02915">
    <property type="entry name" value="Rubrerythrin"/>
    <property type="match status" value="1"/>
</dbReference>
<sequence length="156" mass="17775">MSTGNSLKGSRTFENLKAGFQGESMANRRYLYYAQMAEKAGQKEVAEVFRKTAEAETGHAFGHMNFLGIDPVIGMEVRDVEDALRAAIQGETYEWTQMYPGFAKVAREEGFDKIAEWLEALVKVERFHARRFDQALEKLQSSKGEKVQVEDEVLYH</sequence>
<dbReference type="InterPro" id="IPR003251">
    <property type="entry name" value="Rr_diiron-bd_dom"/>
</dbReference>
<evidence type="ECO:0000259" key="1">
    <source>
        <dbReference type="PROSITE" id="PS50905"/>
    </source>
</evidence>
<dbReference type="GO" id="GO:0046872">
    <property type="term" value="F:metal ion binding"/>
    <property type="evidence" value="ECO:0007669"/>
    <property type="project" value="InterPro"/>
</dbReference>
<gene>
    <name evidence="2" type="ORF">NAS2_0686</name>
</gene>
<name>A0A4P2VLS6_9ARCH</name>
<dbReference type="SUPFAM" id="SSF47240">
    <property type="entry name" value="Ferritin-like"/>
    <property type="match status" value="1"/>
</dbReference>
<dbReference type="RefSeq" id="WP_174448353.1">
    <property type="nucleotide sequence ID" value="NZ_AP018732.1"/>
</dbReference>
<reference evidence="2 3" key="1">
    <citation type="journal article" date="2019" name="ISME J.">
        <title>Isolation and characterization of a thermophilic sulfur- and iron-reducing thaumarchaeote from a terrestrial acidic hot spring.</title>
        <authorList>
            <person name="Kato S."/>
            <person name="Itoh T."/>
            <person name="Yuki M."/>
            <person name="Nagamori M."/>
            <person name="Ohnishi M."/>
            <person name="Uematsu K."/>
            <person name="Suzuki K."/>
            <person name="Takashina T."/>
            <person name="Ohkuma M."/>
        </authorList>
    </citation>
    <scope>NUCLEOTIDE SEQUENCE [LARGE SCALE GENOMIC DNA]</scope>
    <source>
        <strain evidence="2 3">NAS-02</strain>
    </source>
</reference>
<dbReference type="EMBL" id="AP018732">
    <property type="protein sequence ID" value="BBE42075.1"/>
    <property type="molecule type" value="Genomic_DNA"/>
</dbReference>
<proteinExistence type="predicted"/>
<dbReference type="InterPro" id="IPR012347">
    <property type="entry name" value="Ferritin-like"/>
</dbReference>
<dbReference type="CDD" id="cd01041">
    <property type="entry name" value="Rubrerythrin"/>
    <property type="match status" value="1"/>
</dbReference>
<dbReference type="PANTHER" id="PTHR33746:SF4">
    <property type="entry name" value="RUBRERYTHRIN"/>
    <property type="match status" value="1"/>
</dbReference>
<dbReference type="GeneID" id="55584503"/>
<dbReference type="PROSITE" id="PS50905">
    <property type="entry name" value="FERRITIN_LIKE"/>
    <property type="match status" value="1"/>
</dbReference>
<dbReference type="KEGG" id="ccai:NAS2_0686"/>
<evidence type="ECO:0000313" key="2">
    <source>
        <dbReference type="EMBL" id="BBE42075.1"/>
    </source>
</evidence>
<protein>
    <submittedName>
        <fullName evidence="2">Rubrerythrin</fullName>
    </submittedName>
</protein>
<dbReference type="Gene3D" id="1.20.1260.10">
    <property type="match status" value="1"/>
</dbReference>
<dbReference type="InterPro" id="IPR052753">
    <property type="entry name" value="Rbr2/Nigerythrin"/>
</dbReference>
<dbReference type="InterPro" id="IPR009078">
    <property type="entry name" value="Ferritin-like_SF"/>
</dbReference>
<organism evidence="2 3">
    <name type="scientific">Conexivisphaera calida</name>
    <dbReference type="NCBI Taxonomy" id="1874277"/>
    <lineage>
        <taxon>Archaea</taxon>
        <taxon>Nitrososphaerota</taxon>
        <taxon>Conexivisphaeria</taxon>
        <taxon>Conexivisphaerales</taxon>
        <taxon>Conexivisphaeraceae</taxon>
        <taxon>Conexivisphaera</taxon>
    </lineage>
</organism>